<proteinExistence type="predicted"/>
<keyword evidence="3" id="KW-1185">Reference proteome</keyword>
<reference evidence="2 3" key="1">
    <citation type="journal article" date="2018" name="Nat. Ecol. Evol.">
        <title>Shark genomes provide insights into elasmobranch evolution and the origin of vertebrates.</title>
        <authorList>
            <person name="Hara Y"/>
            <person name="Yamaguchi K"/>
            <person name="Onimaru K"/>
            <person name="Kadota M"/>
            <person name="Koyanagi M"/>
            <person name="Keeley SD"/>
            <person name="Tatsumi K"/>
            <person name="Tanaka K"/>
            <person name="Motone F"/>
            <person name="Kageyama Y"/>
            <person name="Nozu R"/>
            <person name="Adachi N"/>
            <person name="Nishimura O"/>
            <person name="Nakagawa R"/>
            <person name="Tanegashima C"/>
            <person name="Kiyatake I"/>
            <person name="Matsumoto R"/>
            <person name="Murakumo K"/>
            <person name="Nishida K"/>
            <person name="Terakita A"/>
            <person name="Kuratani S"/>
            <person name="Sato K"/>
            <person name="Hyodo S Kuraku.S."/>
        </authorList>
    </citation>
    <scope>NUCLEOTIDE SEQUENCE [LARGE SCALE GENOMIC DNA]</scope>
</reference>
<name>A0A401TM04_CHIPU</name>
<evidence type="ECO:0000313" key="3">
    <source>
        <dbReference type="Proteomes" id="UP000287033"/>
    </source>
</evidence>
<dbReference type="EMBL" id="BEZZ01119220">
    <property type="protein sequence ID" value="GCC43662.1"/>
    <property type="molecule type" value="Genomic_DNA"/>
</dbReference>
<dbReference type="STRING" id="137246.A0A401TM04"/>
<feature type="compositionally biased region" description="Gly residues" evidence="1">
    <location>
        <begin position="1"/>
        <end position="13"/>
    </location>
</feature>
<evidence type="ECO:0000256" key="1">
    <source>
        <dbReference type="SAM" id="MobiDB-lite"/>
    </source>
</evidence>
<feature type="non-terminal residue" evidence="2">
    <location>
        <position position="73"/>
    </location>
</feature>
<sequence>MARPGGPAGGVGAGAIERDPNTSNAAERGVRDGAMSLAENRPSRKNAGNRMSRLLEAEEDDDFYKTTYGGFHE</sequence>
<dbReference type="AlphaFoldDB" id="A0A401TM04"/>
<evidence type="ECO:0000313" key="2">
    <source>
        <dbReference type="EMBL" id="GCC43662.1"/>
    </source>
</evidence>
<feature type="region of interest" description="Disordered" evidence="1">
    <location>
        <begin position="1"/>
        <end position="51"/>
    </location>
</feature>
<accession>A0A401TM04</accession>
<comment type="caution">
    <text evidence="2">The sequence shown here is derived from an EMBL/GenBank/DDBJ whole genome shotgun (WGS) entry which is preliminary data.</text>
</comment>
<dbReference type="OrthoDB" id="78296at2759"/>
<organism evidence="2 3">
    <name type="scientific">Chiloscyllium punctatum</name>
    <name type="common">Brownbanded bambooshark</name>
    <name type="synonym">Hemiscyllium punctatum</name>
    <dbReference type="NCBI Taxonomy" id="137246"/>
    <lineage>
        <taxon>Eukaryota</taxon>
        <taxon>Metazoa</taxon>
        <taxon>Chordata</taxon>
        <taxon>Craniata</taxon>
        <taxon>Vertebrata</taxon>
        <taxon>Chondrichthyes</taxon>
        <taxon>Elasmobranchii</taxon>
        <taxon>Galeomorphii</taxon>
        <taxon>Galeoidea</taxon>
        <taxon>Orectolobiformes</taxon>
        <taxon>Hemiscylliidae</taxon>
        <taxon>Chiloscyllium</taxon>
    </lineage>
</organism>
<dbReference type="Proteomes" id="UP000287033">
    <property type="component" value="Unassembled WGS sequence"/>
</dbReference>
<protein>
    <submittedName>
        <fullName evidence="2">Uncharacterized protein</fullName>
    </submittedName>
</protein>
<gene>
    <name evidence="2" type="ORF">chiPu_0027976</name>
</gene>